<dbReference type="EC" id="5.99.1.3" evidence="1"/>
<accession>A0A379WQ06</accession>
<dbReference type="EMBL" id="UGXT01000002">
    <property type="protein sequence ID" value="SUH36225.1"/>
    <property type="molecule type" value="Genomic_DNA"/>
</dbReference>
<organism evidence="1 2">
    <name type="scientific">Salmonella enterica I</name>
    <dbReference type="NCBI Taxonomy" id="59201"/>
    <lineage>
        <taxon>Bacteria</taxon>
        <taxon>Pseudomonadati</taxon>
        <taxon>Pseudomonadota</taxon>
        <taxon>Gammaproteobacteria</taxon>
        <taxon>Enterobacterales</taxon>
        <taxon>Enterobacteriaceae</taxon>
        <taxon>Salmonella</taxon>
    </lineage>
</organism>
<reference evidence="1 2" key="1">
    <citation type="submission" date="2018-06" db="EMBL/GenBank/DDBJ databases">
        <authorList>
            <consortium name="Pathogen Informatics"/>
            <person name="Doyle S."/>
        </authorList>
    </citation>
    <scope>NUCLEOTIDE SEQUENCE [LARGE SCALE GENOMIC DNA]</scope>
    <source>
        <strain evidence="1 2">NCTC8261</strain>
    </source>
</reference>
<dbReference type="AlphaFoldDB" id="A0A379WQ06"/>
<dbReference type="GO" id="GO:0016853">
    <property type="term" value="F:isomerase activity"/>
    <property type="evidence" value="ECO:0007669"/>
    <property type="project" value="UniProtKB-KW"/>
</dbReference>
<dbReference type="Proteomes" id="UP000254712">
    <property type="component" value="Unassembled WGS sequence"/>
</dbReference>
<dbReference type="InterPro" id="IPR035516">
    <property type="entry name" value="Gyrase/topoIV_suA_C"/>
</dbReference>
<evidence type="ECO:0000313" key="2">
    <source>
        <dbReference type="Proteomes" id="UP000254712"/>
    </source>
</evidence>
<proteinExistence type="predicted"/>
<gene>
    <name evidence="1" type="primary">gyrA_4</name>
    <name evidence="1" type="ORF">NCTC8261_02475</name>
</gene>
<dbReference type="Gene3D" id="2.120.10.90">
    <property type="entry name" value="DNA gyrase/topoisomerase IV, subunit A, C-terminal"/>
    <property type="match status" value="1"/>
</dbReference>
<evidence type="ECO:0000313" key="1">
    <source>
        <dbReference type="EMBL" id="SUH36225.1"/>
    </source>
</evidence>
<name>A0A379WQ06_SALET</name>
<keyword evidence="1" id="KW-0413">Isomerase</keyword>
<protein>
    <submittedName>
        <fullName evidence="1">DNA gyrase subunit A</fullName>
        <ecNumber evidence="1">5.99.1.3</ecNumber>
    </submittedName>
</protein>
<sequence>MGRNTQGVILIRTAEDENVVGLQRVAEPVDDEELDAIDGSVAEGDEDIARKRKAMTTLRMTLTSNVIAVRGPDIRPFSLPLRATSFTATLVTLYLHPEAELRPFEIPCFLSNYAESLALLIQSVSVTHLALNRLCFGVLHRQCPAPAGI</sequence>